<dbReference type="Pfam" id="PF02386">
    <property type="entry name" value="TrkH"/>
    <property type="match status" value="2"/>
</dbReference>
<sequence>MVTDPLKRPVLSYAHHQFIILDEDVDAATAVKLMHGRKADTIIVKNKTGEFVGIITDSDILDKIVMKGEDSDQVPIKAIMTSPVITISAKSNVRMALDLMRLNLIKRIPVTDNVHILGIVTQQGLANAIRTSVLERQFRSYRVVIRERYKPIWGNLGFILQFAGLLFIAPALMATYEGEVRTATGIFLGITSMSVTGFVLNAYGEKTPMNLRQASILMVSSFVLLSLFGSIPFIYVNPFGDDLDSYTLLVNSFFESASGFTTTGLSMLEYPEDLPKSFDFYRSFTQWIGGLSFVYLVITFFYPERKLAHMKGMMGGGSLKLRELILTIAVIFSIYTIILSALLYVSGNYDIIYNISLIFSSVTGGGFVPASTILSSGNYLELTVLMAGMVISALPFAFHYALFSKEMHTTKMRPEIALYFGIFAVSCIAFTYFLLSTYANSDIMTGIFHTLSAATTTGFQFIDVTILSDQGKIVLIVIMLIGGTAFSTAGGIKVGRILLILQKLTNKKFSADITTRSISSASSRYDSTYHIWEHKADQHKEEKTFNEAILVIILFISTSLITGVLLSVITQKDFLDSLFESVSALTTTGLTAGITELDMENGAKILLVINMIIGRFEIIALIYLFLEISKLRKIGTIGHKTKPHNT</sequence>
<dbReference type="GO" id="GO:0008324">
    <property type="term" value="F:monoatomic cation transmembrane transporter activity"/>
    <property type="evidence" value="ECO:0007669"/>
    <property type="project" value="InterPro"/>
</dbReference>
<proteinExistence type="inferred from homology"/>
<dbReference type="RefSeq" id="WP_134482654.1">
    <property type="nucleotide sequence ID" value="NZ_LR216287.1"/>
</dbReference>
<dbReference type="GO" id="GO:0005886">
    <property type="term" value="C:plasma membrane"/>
    <property type="evidence" value="ECO:0007669"/>
    <property type="project" value="UniProtKB-SubCell"/>
</dbReference>
<reference evidence="12 13" key="1">
    <citation type="submission" date="2019-02" db="EMBL/GenBank/DDBJ databases">
        <authorList>
            <person name="Lehtovirta-Morley E L."/>
        </authorList>
    </citation>
    <scope>NUCLEOTIDE SEQUENCE [LARGE SCALE GENOMIC DNA]</scope>
    <source>
        <strain evidence="12">NFRAN1</strain>
    </source>
</reference>
<dbReference type="PROSITE" id="PS51371">
    <property type="entry name" value="CBS"/>
    <property type="match status" value="2"/>
</dbReference>
<name>A0A484I982_9ARCH</name>
<dbReference type="SUPFAM" id="SSF54631">
    <property type="entry name" value="CBS-domain pair"/>
    <property type="match status" value="1"/>
</dbReference>
<keyword evidence="4" id="KW-1003">Cell membrane</keyword>
<feature type="domain" description="CBS" evidence="11">
    <location>
        <begin position="80"/>
        <end position="136"/>
    </location>
</feature>
<feature type="transmembrane region" description="Helical" evidence="10">
    <location>
        <begin position="416"/>
        <end position="435"/>
    </location>
</feature>
<feature type="transmembrane region" description="Helical" evidence="10">
    <location>
        <begin position="152"/>
        <end position="173"/>
    </location>
</feature>
<evidence type="ECO:0000256" key="10">
    <source>
        <dbReference type="SAM" id="Phobius"/>
    </source>
</evidence>
<accession>A0A484I982</accession>
<dbReference type="CDD" id="cd02205">
    <property type="entry name" value="CBS_pair_SF"/>
    <property type="match status" value="1"/>
</dbReference>
<dbReference type="KEGG" id="nfn:NFRAN_0221"/>
<feature type="transmembrane region" description="Helical" evidence="10">
    <location>
        <begin position="185"/>
        <end position="204"/>
    </location>
</feature>
<evidence type="ECO:0000259" key="11">
    <source>
        <dbReference type="PROSITE" id="PS51371"/>
    </source>
</evidence>
<comment type="subcellular location">
    <subcellularLocation>
        <location evidence="1">Cell membrane</location>
        <topology evidence="1">Multi-pass membrane protein</topology>
    </subcellularLocation>
</comment>
<dbReference type="PANTHER" id="PTHR32024">
    <property type="entry name" value="TRK SYSTEM POTASSIUM UPTAKE PROTEIN TRKG-RELATED"/>
    <property type="match status" value="1"/>
</dbReference>
<feature type="transmembrane region" description="Helical" evidence="10">
    <location>
        <begin position="548"/>
        <end position="569"/>
    </location>
</feature>
<dbReference type="GO" id="GO:0030001">
    <property type="term" value="P:metal ion transport"/>
    <property type="evidence" value="ECO:0007669"/>
    <property type="project" value="UniProtKB-ARBA"/>
</dbReference>
<keyword evidence="3" id="KW-0813">Transport</keyword>
<gene>
    <name evidence="12" type="primary">trkH</name>
    <name evidence="12" type="ORF">NFRAN_0221</name>
</gene>
<feature type="transmembrane region" description="Helical" evidence="10">
    <location>
        <begin position="382"/>
        <end position="404"/>
    </location>
</feature>
<dbReference type="GeneID" id="39419791"/>
<dbReference type="Pfam" id="PF00571">
    <property type="entry name" value="CBS"/>
    <property type="match status" value="2"/>
</dbReference>
<evidence type="ECO:0000256" key="8">
    <source>
        <dbReference type="ARBA" id="ARBA00023136"/>
    </source>
</evidence>
<dbReference type="PANTHER" id="PTHR32024:SF2">
    <property type="entry name" value="TRK SYSTEM POTASSIUM UPTAKE PROTEIN TRKG-RELATED"/>
    <property type="match status" value="1"/>
</dbReference>
<evidence type="ECO:0000256" key="1">
    <source>
        <dbReference type="ARBA" id="ARBA00004651"/>
    </source>
</evidence>
<evidence type="ECO:0000313" key="13">
    <source>
        <dbReference type="Proteomes" id="UP000294299"/>
    </source>
</evidence>
<feature type="transmembrane region" description="Helical" evidence="10">
    <location>
        <begin position="473"/>
        <end position="499"/>
    </location>
</feature>
<evidence type="ECO:0000256" key="7">
    <source>
        <dbReference type="ARBA" id="ARBA00023065"/>
    </source>
</evidence>
<dbReference type="OrthoDB" id="111943at2157"/>
<feature type="transmembrane region" description="Helical" evidence="10">
    <location>
        <begin position="324"/>
        <end position="345"/>
    </location>
</feature>
<evidence type="ECO:0000256" key="3">
    <source>
        <dbReference type="ARBA" id="ARBA00022448"/>
    </source>
</evidence>
<feature type="transmembrane region" description="Helical" evidence="10">
    <location>
        <begin position="284"/>
        <end position="303"/>
    </location>
</feature>
<feature type="transmembrane region" description="Helical" evidence="10">
    <location>
        <begin position="216"/>
        <end position="236"/>
    </location>
</feature>
<protein>
    <submittedName>
        <fullName evidence="12">Trk system potassium uptake protein TrkH</fullName>
    </submittedName>
</protein>
<keyword evidence="7" id="KW-0406">Ion transport</keyword>
<dbReference type="SMART" id="SM00116">
    <property type="entry name" value="CBS"/>
    <property type="match status" value="2"/>
</dbReference>
<evidence type="ECO:0000256" key="5">
    <source>
        <dbReference type="ARBA" id="ARBA00022692"/>
    </source>
</evidence>
<keyword evidence="6 10" id="KW-1133">Transmembrane helix</keyword>
<evidence type="ECO:0000256" key="2">
    <source>
        <dbReference type="ARBA" id="ARBA00009137"/>
    </source>
</evidence>
<organism evidence="12 13">
    <name type="scientific">Candidatus Nitrosocosmicus franklandianus</name>
    <dbReference type="NCBI Taxonomy" id="1798806"/>
    <lineage>
        <taxon>Archaea</taxon>
        <taxon>Nitrososphaerota</taxon>
        <taxon>Nitrososphaeria</taxon>
        <taxon>Nitrososphaerales</taxon>
        <taxon>Nitrososphaeraceae</taxon>
        <taxon>Candidatus Nitrosocosmicus</taxon>
    </lineage>
</organism>
<evidence type="ECO:0000313" key="12">
    <source>
        <dbReference type="EMBL" id="VFJ12542.1"/>
    </source>
</evidence>
<keyword evidence="13" id="KW-1185">Reference proteome</keyword>
<evidence type="ECO:0000256" key="6">
    <source>
        <dbReference type="ARBA" id="ARBA00022989"/>
    </source>
</evidence>
<keyword evidence="5 10" id="KW-0812">Transmembrane</keyword>
<dbReference type="Gene3D" id="1.10.287.70">
    <property type="match status" value="1"/>
</dbReference>
<dbReference type="AlphaFoldDB" id="A0A484I982"/>
<dbReference type="EMBL" id="LR216287">
    <property type="protein sequence ID" value="VFJ12542.1"/>
    <property type="molecule type" value="Genomic_DNA"/>
</dbReference>
<feature type="domain" description="CBS" evidence="11">
    <location>
        <begin position="14"/>
        <end position="71"/>
    </location>
</feature>
<keyword evidence="9" id="KW-0129">CBS domain</keyword>
<dbReference type="InterPro" id="IPR046342">
    <property type="entry name" value="CBS_dom_sf"/>
</dbReference>
<comment type="similarity">
    <text evidence="2">Belongs to the TrkH potassium transport family.</text>
</comment>
<evidence type="ECO:0000256" key="4">
    <source>
        <dbReference type="ARBA" id="ARBA00022475"/>
    </source>
</evidence>
<keyword evidence="8 10" id="KW-0472">Membrane</keyword>
<feature type="transmembrane region" description="Helical" evidence="10">
    <location>
        <begin position="351"/>
        <end position="370"/>
    </location>
</feature>
<feature type="transmembrane region" description="Helical" evidence="10">
    <location>
        <begin position="605"/>
        <end position="626"/>
    </location>
</feature>
<dbReference type="Proteomes" id="UP000294299">
    <property type="component" value="Chromosome NFRAN"/>
</dbReference>
<dbReference type="InterPro" id="IPR000644">
    <property type="entry name" value="CBS_dom"/>
</dbReference>
<dbReference type="InterPro" id="IPR003445">
    <property type="entry name" value="Cat_transpt"/>
</dbReference>
<evidence type="ECO:0000256" key="9">
    <source>
        <dbReference type="PROSITE-ProRule" id="PRU00703"/>
    </source>
</evidence>
<dbReference type="Gene3D" id="3.10.580.10">
    <property type="entry name" value="CBS-domain"/>
    <property type="match status" value="1"/>
</dbReference>